<evidence type="ECO:0000256" key="5">
    <source>
        <dbReference type="ARBA" id="ARBA00022448"/>
    </source>
</evidence>
<name>A0A1E4T4T0_9ASCO</name>
<evidence type="ECO:0000256" key="13">
    <source>
        <dbReference type="SAM" id="Phobius"/>
    </source>
</evidence>
<comment type="similarity">
    <text evidence="3">Belongs to the complex I NDUFA1 subunit family.</text>
</comment>
<dbReference type="STRING" id="983967.A0A1E4T4T0"/>
<keyword evidence="10 13" id="KW-1133">Transmembrane helix</keyword>
<evidence type="ECO:0000256" key="11">
    <source>
        <dbReference type="ARBA" id="ARBA00023128"/>
    </source>
</evidence>
<evidence type="ECO:0000313" key="15">
    <source>
        <dbReference type="Proteomes" id="UP000094801"/>
    </source>
</evidence>
<evidence type="ECO:0000256" key="7">
    <source>
        <dbReference type="ARBA" id="ARBA00022692"/>
    </source>
</evidence>
<dbReference type="EMBL" id="KV453849">
    <property type="protein sequence ID" value="ODV86746.1"/>
    <property type="molecule type" value="Genomic_DNA"/>
</dbReference>
<dbReference type="OrthoDB" id="1920692at2759"/>
<proteinExistence type="inferred from homology"/>
<evidence type="ECO:0000256" key="2">
    <source>
        <dbReference type="ARBA" id="ARBA00004298"/>
    </source>
</evidence>
<evidence type="ECO:0000256" key="6">
    <source>
        <dbReference type="ARBA" id="ARBA00022660"/>
    </source>
</evidence>
<evidence type="ECO:0000256" key="1">
    <source>
        <dbReference type="ARBA" id="ARBA00003195"/>
    </source>
</evidence>
<gene>
    <name evidence="14" type="ORF">CANARDRAFT_27148</name>
</gene>
<evidence type="ECO:0000256" key="3">
    <source>
        <dbReference type="ARBA" id="ARBA00009960"/>
    </source>
</evidence>
<organism evidence="14 15">
    <name type="scientific">[Candida] arabinofermentans NRRL YB-2248</name>
    <dbReference type="NCBI Taxonomy" id="983967"/>
    <lineage>
        <taxon>Eukaryota</taxon>
        <taxon>Fungi</taxon>
        <taxon>Dikarya</taxon>
        <taxon>Ascomycota</taxon>
        <taxon>Saccharomycotina</taxon>
        <taxon>Pichiomycetes</taxon>
        <taxon>Pichiales</taxon>
        <taxon>Pichiaceae</taxon>
        <taxon>Ogataea</taxon>
        <taxon>Ogataea/Candida clade</taxon>
    </lineage>
</organism>
<keyword evidence="12 13" id="KW-0472">Membrane</keyword>
<comment type="subcellular location">
    <subcellularLocation>
        <location evidence="2">Mitochondrion inner membrane</location>
        <topology evidence="2">Single-pass membrane protein</topology>
        <orientation evidence="2">Matrix side</orientation>
    </subcellularLocation>
</comment>
<comment type="function">
    <text evidence="1">Accessory subunit of the mitochondrial membrane respiratory chain NADH dehydrogenase (Complex I), that is believed not to be involved in catalysis. Complex I functions in the transfer of electrons from NADH to the respiratory chain. The immediate electron acceptor for the enzyme is believed to be ubiquinone.</text>
</comment>
<evidence type="ECO:0000256" key="8">
    <source>
        <dbReference type="ARBA" id="ARBA00022792"/>
    </source>
</evidence>
<keyword evidence="5" id="KW-0813">Transport</keyword>
<feature type="transmembrane region" description="Helical" evidence="13">
    <location>
        <begin position="6"/>
        <end position="27"/>
    </location>
</feature>
<dbReference type="PANTHER" id="PTHR17098">
    <property type="entry name" value="NADH-UBIQUINONE OXIDOREDUCTASE MWFE SUBUNIT"/>
    <property type="match status" value="1"/>
</dbReference>
<evidence type="ECO:0000313" key="14">
    <source>
        <dbReference type="EMBL" id="ODV86746.1"/>
    </source>
</evidence>
<reference evidence="15" key="1">
    <citation type="submission" date="2016-04" db="EMBL/GenBank/DDBJ databases">
        <title>Comparative genomics of biotechnologically important yeasts.</title>
        <authorList>
            <consortium name="DOE Joint Genome Institute"/>
            <person name="Riley R."/>
            <person name="Haridas S."/>
            <person name="Wolfe K.H."/>
            <person name="Lopes M.R."/>
            <person name="Hittinger C.T."/>
            <person name="Goker M."/>
            <person name="Salamov A."/>
            <person name="Wisecaver J."/>
            <person name="Long T.M."/>
            <person name="Aerts A.L."/>
            <person name="Barry K."/>
            <person name="Choi C."/>
            <person name="Clum A."/>
            <person name="Coughlan A.Y."/>
            <person name="Deshpande S."/>
            <person name="Douglass A.P."/>
            <person name="Hanson S.J."/>
            <person name="Klenk H.-P."/>
            <person name="Labutti K."/>
            <person name="Lapidus A."/>
            <person name="Lindquist E."/>
            <person name="Lipzen A."/>
            <person name="Meier-Kolthoff J.P."/>
            <person name="Ohm R.A."/>
            <person name="Otillar R.P."/>
            <person name="Pangilinan J."/>
            <person name="Peng Y."/>
            <person name="Rokas A."/>
            <person name="Rosa C.A."/>
            <person name="Scheuner C."/>
            <person name="Sibirny A.A."/>
            <person name="Slot J.C."/>
            <person name="Stielow J.B."/>
            <person name="Sun H."/>
            <person name="Kurtzman C.P."/>
            <person name="Blackwell M."/>
            <person name="Grigoriev I.V."/>
            <person name="Jeffries T.W."/>
        </authorList>
    </citation>
    <scope>NUCLEOTIDE SEQUENCE [LARGE SCALE GENOMIC DNA]</scope>
    <source>
        <strain evidence="15">NRRL YB-2248</strain>
    </source>
</reference>
<protein>
    <recommendedName>
        <fullName evidence="4">NADH dehydrogenase [ubiquinone] 1 alpha subcomplex subunit 1</fullName>
    </recommendedName>
</protein>
<dbReference type="InterPro" id="IPR017384">
    <property type="entry name" value="NADH_Ub_cplx-1_asu_su-1"/>
</dbReference>
<sequence>MIPWEGLIPYGLILTFFGLAGASMNAITITSLTRNAQGPNQESKSAVPVEEKAWIRPRYNTDQWDKYLAVRDLRLTGSFRGALAEPEAHESFETNSIVFASSIQKPWVLRKHIIMKNSPSKWFKKYNPDRDLEWEGIKEDYLKNMSK</sequence>
<evidence type="ECO:0000256" key="10">
    <source>
        <dbReference type="ARBA" id="ARBA00022989"/>
    </source>
</evidence>
<keyword evidence="9" id="KW-0249">Electron transport</keyword>
<dbReference type="AlphaFoldDB" id="A0A1E4T4T0"/>
<dbReference type="Proteomes" id="UP000094801">
    <property type="component" value="Unassembled WGS sequence"/>
</dbReference>
<accession>A0A1E4T4T0</accession>
<dbReference type="GO" id="GO:0005743">
    <property type="term" value="C:mitochondrial inner membrane"/>
    <property type="evidence" value="ECO:0007669"/>
    <property type="project" value="UniProtKB-SubCell"/>
</dbReference>
<evidence type="ECO:0000256" key="9">
    <source>
        <dbReference type="ARBA" id="ARBA00022982"/>
    </source>
</evidence>
<keyword evidence="11" id="KW-0496">Mitochondrion</keyword>
<dbReference type="PANTHER" id="PTHR17098:SF2">
    <property type="entry name" value="NADH DEHYDROGENASE [UBIQUINONE] 1 ALPHA SUBCOMPLEX SUBUNIT 1"/>
    <property type="match status" value="1"/>
</dbReference>
<evidence type="ECO:0000256" key="4">
    <source>
        <dbReference type="ARBA" id="ARBA00016392"/>
    </source>
</evidence>
<evidence type="ECO:0000256" key="12">
    <source>
        <dbReference type="ARBA" id="ARBA00023136"/>
    </source>
</evidence>
<keyword evidence="7 13" id="KW-0812">Transmembrane</keyword>
<keyword evidence="8" id="KW-0999">Mitochondrion inner membrane</keyword>
<keyword evidence="6" id="KW-0679">Respiratory chain</keyword>
<keyword evidence="15" id="KW-1185">Reference proteome</keyword>